<dbReference type="GO" id="GO:0016787">
    <property type="term" value="F:hydrolase activity"/>
    <property type="evidence" value="ECO:0007669"/>
    <property type="project" value="UniProtKB-KW"/>
</dbReference>
<keyword evidence="1 2" id="KW-0378">Hydrolase</keyword>
<evidence type="ECO:0000313" key="2">
    <source>
        <dbReference type="EMBL" id="KAB1437445.1"/>
    </source>
</evidence>
<evidence type="ECO:0000313" key="3">
    <source>
        <dbReference type="Proteomes" id="UP000461768"/>
    </source>
</evidence>
<evidence type="ECO:0000256" key="1">
    <source>
        <dbReference type="ARBA" id="ARBA00022801"/>
    </source>
</evidence>
<dbReference type="RefSeq" id="WP_151143810.1">
    <property type="nucleotide sequence ID" value="NZ_WAGX01000005.1"/>
</dbReference>
<dbReference type="Pfam" id="PF07470">
    <property type="entry name" value="Glyco_hydro_88"/>
    <property type="match status" value="1"/>
</dbReference>
<dbReference type="GO" id="GO:0005975">
    <property type="term" value="P:carbohydrate metabolic process"/>
    <property type="evidence" value="ECO:0007669"/>
    <property type="project" value="InterPro"/>
</dbReference>
<dbReference type="PANTHER" id="PTHR33886:SF8">
    <property type="entry name" value="UNSATURATED RHAMNOGALACTURONAN HYDROLASE (EUROFUNG)"/>
    <property type="match status" value="1"/>
</dbReference>
<proteinExistence type="predicted"/>
<dbReference type="OrthoDB" id="9812931at2"/>
<name>A0A7V7UB63_9FIRM</name>
<dbReference type="SUPFAM" id="SSF48208">
    <property type="entry name" value="Six-hairpin glycosidases"/>
    <property type="match status" value="1"/>
</dbReference>
<dbReference type="Gene3D" id="1.50.10.10">
    <property type="match status" value="1"/>
</dbReference>
<dbReference type="InterPro" id="IPR052043">
    <property type="entry name" value="PolySaccharide_Degr_Enz"/>
</dbReference>
<dbReference type="InterPro" id="IPR012341">
    <property type="entry name" value="6hp_glycosidase-like_sf"/>
</dbReference>
<gene>
    <name evidence="2" type="ORF">F7O84_07485</name>
</gene>
<dbReference type="InterPro" id="IPR010905">
    <property type="entry name" value="Glyco_hydro_88"/>
</dbReference>
<reference evidence="2 3" key="2">
    <citation type="submission" date="2020-02" db="EMBL/GenBank/DDBJ databases">
        <title>Candidatus Galacturonibacter soehngenii shows hetero-acetogenic catabolism of galacturonic acid but lacks a canonical carbon monoxide dehydrogenase/acetyl-CoA synthase complex.</title>
        <authorList>
            <person name="Diender M."/>
            <person name="Stouten G.R."/>
            <person name="Petersen J.F."/>
            <person name="Nielsen P.H."/>
            <person name="Dueholm M.S."/>
            <person name="Pronk J.T."/>
            <person name="Van Loosdrecht M.C.M."/>
        </authorList>
    </citation>
    <scope>NUCLEOTIDE SEQUENCE [LARGE SCALE GENOMIC DNA]</scope>
    <source>
        <strain evidence="2">GalUA</strain>
    </source>
</reference>
<dbReference type="AlphaFoldDB" id="A0A7V7UB63"/>
<reference evidence="2 3" key="1">
    <citation type="submission" date="2019-09" db="EMBL/GenBank/DDBJ databases">
        <authorList>
            <person name="Valk L.C."/>
        </authorList>
    </citation>
    <scope>NUCLEOTIDE SEQUENCE [LARGE SCALE GENOMIC DNA]</scope>
    <source>
        <strain evidence="2">GalUA</strain>
    </source>
</reference>
<keyword evidence="3" id="KW-1185">Reference proteome</keyword>
<organism evidence="2 3">
    <name type="scientific">Candidatus Galacturonatibacter soehngenii</name>
    <dbReference type="NCBI Taxonomy" id="2307010"/>
    <lineage>
        <taxon>Bacteria</taxon>
        <taxon>Bacillati</taxon>
        <taxon>Bacillota</taxon>
        <taxon>Clostridia</taxon>
        <taxon>Lachnospirales</taxon>
        <taxon>Lachnospiraceae</taxon>
        <taxon>Candidatus Galacturonatibacter</taxon>
    </lineage>
</organism>
<dbReference type="Proteomes" id="UP000461768">
    <property type="component" value="Unassembled WGS sequence"/>
</dbReference>
<comment type="caution">
    <text evidence="2">The sequence shown here is derived from an EMBL/GenBank/DDBJ whole genome shotgun (WGS) entry which is preliminary data.</text>
</comment>
<sequence>MNQSAEKQISEKLVRLIDSFQEVLYEEDEEFLENMKTKNLAGDDICKYQFWEWTQGVGLFGFWRYFEYTKDEKYLDILIRYYDRQKEIGFPAKNVNTTAPMLAMSYLAEYTQNETYKEICDDWAEWVYKEMPRTKEGGIQHITSDSLNDQELWDDTLFMTVLFLANMGRINNNKAYIEEAKYQFLIHTKYLADKETGLWFHGYTFNGNHNFAKALWGRGNCWITAAIPEFLDMVECDEATKRFLQEALRAQIESLVKYQNENGMWHTLVDDETSYVEASATCGFAYGILRAIQMGIVDESLKECAGKALHPILSYITEDGKVNQVSYGTAMGRESKDFYKRIEIKSMPYGQALAILFLIEAIKTL</sequence>
<protein>
    <submittedName>
        <fullName evidence="2">Glycoside hydrolase family 105 protein</fullName>
    </submittedName>
</protein>
<accession>A0A7V7UB63</accession>
<dbReference type="EMBL" id="WAGX01000005">
    <property type="protein sequence ID" value="KAB1437445.1"/>
    <property type="molecule type" value="Genomic_DNA"/>
</dbReference>
<dbReference type="PANTHER" id="PTHR33886">
    <property type="entry name" value="UNSATURATED RHAMNOGALACTURONAN HYDROLASE (EUROFUNG)"/>
    <property type="match status" value="1"/>
</dbReference>
<dbReference type="InterPro" id="IPR008928">
    <property type="entry name" value="6-hairpin_glycosidase_sf"/>
</dbReference>